<dbReference type="Proteomes" id="UP001500427">
    <property type="component" value="Unassembled WGS sequence"/>
</dbReference>
<keyword evidence="3" id="KW-0328">Glycosyltransferase</keyword>
<keyword evidence="7" id="KW-1185">Reference proteome</keyword>
<dbReference type="Gene3D" id="3.90.550.10">
    <property type="entry name" value="Spore Coat Polysaccharide Biosynthesis Protein SpsA, Chain A"/>
    <property type="match status" value="1"/>
</dbReference>
<evidence type="ECO:0000313" key="7">
    <source>
        <dbReference type="Proteomes" id="UP001500427"/>
    </source>
</evidence>
<evidence type="ECO:0000256" key="4">
    <source>
        <dbReference type="ARBA" id="ARBA00022679"/>
    </source>
</evidence>
<dbReference type="PANTHER" id="PTHR43179">
    <property type="entry name" value="RHAMNOSYLTRANSFERASE WBBL"/>
    <property type="match status" value="1"/>
</dbReference>
<evidence type="ECO:0000313" key="6">
    <source>
        <dbReference type="EMBL" id="GAA5032005.1"/>
    </source>
</evidence>
<comment type="similarity">
    <text evidence="2">Belongs to the glycosyltransferase 2 family.</text>
</comment>
<evidence type="ECO:0000256" key="2">
    <source>
        <dbReference type="ARBA" id="ARBA00006739"/>
    </source>
</evidence>
<dbReference type="InterPro" id="IPR027791">
    <property type="entry name" value="Galactosyl_T_C"/>
</dbReference>
<protein>
    <submittedName>
        <fullName evidence="6">Glycosyltransferase</fullName>
    </submittedName>
</protein>
<keyword evidence="4" id="KW-0808">Transferase</keyword>
<comment type="pathway">
    <text evidence="1">Cell wall biogenesis; cell wall polysaccharide biosynthesis.</text>
</comment>
<feature type="domain" description="Galactosyltransferase C-terminal" evidence="5">
    <location>
        <begin position="184"/>
        <end position="238"/>
    </location>
</feature>
<dbReference type="InterPro" id="IPR029044">
    <property type="entry name" value="Nucleotide-diphossugar_trans"/>
</dbReference>
<dbReference type="RefSeq" id="WP_345508369.1">
    <property type="nucleotide sequence ID" value="NZ_BAABIW010000019.1"/>
</dbReference>
<dbReference type="PANTHER" id="PTHR43179:SF12">
    <property type="entry name" value="GALACTOFURANOSYLTRANSFERASE GLFT2"/>
    <property type="match status" value="1"/>
</dbReference>
<organism evidence="6 7">
    <name type="scientific">Terrabacter aeriphilus</name>
    <dbReference type="NCBI Taxonomy" id="515662"/>
    <lineage>
        <taxon>Bacteria</taxon>
        <taxon>Bacillati</taxon>
        <taxon>Actinomycetota</taxon>
        <taxon>Actinomycetes</taxon>
        <taxon>Micrococcales</taxon>
        <taxon>Intrasporangiaceae</taxon>
        <taxon>Terrabacter</taxon>
    </lineage>
</organism>
<gene>
    <name evidence="6" type="ORF">GCM10023258_30610</name>
</gene>
<evidence type="ECO:0000259" key="5">
    <source>
        <dbReference type="Pfam" id="PF02709"/>
    </source>
</evidence>
<dbReference type="Pfam" id="PF02709">
    <property type="entry name" value="Glyco_transf_7C"/>
    <property type="match status" value="1"/>
</dbReference>
<dbReference type="SUPFAM" id="SSF53448">
    <property type="entry name" value="Nucleotide-diphospho-sugar transferases"/>
    <property type="match status" value="1"/>
</dbReference>
<proteinExistence type="inferred from homology"/>
<accession>A0ABP9JHB9</accession>
<evidence type="ECO:0000256" key="3">
    <source>
        <dbReference type="ARBA" id="ARBA00022676"/>
    </source>
</evidence>
<comment type="caution">
    <text evidence="6">The sequence shown here is derived from an EMBL/GenBank/DDBJ whole genome shotgun (WGS) entry which is preliminary data.</text>
</comment>
<reference evidence="7" key="1">
    <citation type="journal article" date="2019" name="Int. J. Syst. Evol. Microbiol.">
        <title>The Global Catalogue of Microorganisms (GCM) 10K type strain sequencing project: providing services to taxonomists for standard genome sequencing and annotation.</title>
        <authorList>
            <consortium name="The Broad Institute Genomics Platform"/>
            <consortium name="The Broad Institute Genome Sequencing Center for Infectious Disease"/>
            <person name="Wu L."/>
            <person name="Ma J."/>
        </authorList>
    </citation>
    <scope>NUCLEOTIDE SEQUENCE [LARGE SCALE GENOMIC DNA]</scope>
    <source>
        <strain evidence="7">JCM 17687</strain>
    </source>
</reference>
<sequence>MITTAPTTAVVTIVHGRHAHLDRQLHGLARQTSPVDLHVVVAMDDPEVRAVVDSTRGARRTTVVDVQRRGPQLPLAAARNRGVEVALEAGADQLVLLDVDCIPSPGLVERYAEGLATQSGPQLLQSDPWTPLVWCGEVAYLPPAPDGRDYLELDLDAMADPHPARPVLRPDEVLPGTDLNLFWSLSFALSARSWAAIGGFDPTYVGYGGEDTDFAQRLRVAGGGLRWIGGARAYHQHHPTSSPPVAHLHDVVENANRFAERWGWWPMAGWLDAFAERGLAQRRPGGAWEVTALADARVARQR</sequence>
<dbReference type="EMBL" id="BAABIW010000019">
    <property type="protein sequence ID" value="GAA5032005.1"/>
    <property type="molecule type" value="Genomic_DNA"/>
</dbReference>
<name>A0ABP9JHB9_9MICO</name>
<evidence type="ECO:0000256" key="1">
    <source>
        <dbReference type="ARBA" id="ARBA00004776"/>
    </source>
</evidence>